<dbReference type="InterPro" id="IPR001969">
    <property type="entry name" value="Aspartic_peptidase_AS"/>
</dbReference>
<evidence type="ECO:0000256" key="1">
    <source>
        <dbReference type="ARBA" id="ARBA00007447"/>
    </source>
</evidence>
<dbReference type="PROSITE" id="PS00141">
    <property type="entry name" value="ASP_PROTEASE"/>
    <property type="match status" value="1"/>
</dbReference>
<evidence type="ECO:0000259" key="12">
    <source>
        <dbReference type="PROSITE" id="PS51767"/>
    </source>
</evidence>
<evidence type="ECO:0000313" key="13">
    <source>
        <dbReference type="EMBL" id="KAG0297248.1"/>
    </source>
</evidence>
<keyword evidence="6" id="KW-0865">Zymogen</keyword>
<dbReference type="PRINTS" id="PR00792">
    <property type="entry name" value="PEPSIN"/>
</dbReference>
<protein>
    <recommendedName>
        <fullName evidence="12">Peptidase A1 domain-containing protein</fullName>
    </recommendedName>
</protein>
<feature type="active site" evidence="8">
    <location>
        <position position="318"/>
    </location>
</feature>
<dbReference type="PANTHER" id="PTHR47966">
    <property type="entry name" value="BETA-SITE APP-CLEAVING ENZYME, ISOFORM A-RELATED"/>
    <property type="match status" value="1"/>
</dbReference>
<comment type="caution">
    <text evidence="13">The sequence shown here is derived from an EMBL/GenBank/DDBJ whole genome shotgun (WGS) entry which is preliminary data.</text>
</comment>
<dbReference type="InterPro" id="IPR021109">
    <property type="entry name" value="Peptidase_aspartic_dom_sf"/>
</dbReference>
<proteinExistence type="inferred from homology"/>
<keyword evidence="4 10" id="KW-0064">Aspartyl protease</keyword>
<evidence type="ECO:0000256" key="10">
    <source>
        <dbReference type="RuleBase" id="RU000454"/>
    </source>
</evidence>
<comment type="similarity">
    <text evidence="1 10">Belongs to the peptidase A1 family.</text>
</comment>
<feature type="chain" id="PRO_5040205537" description="Peptidase A1 domain-containing protein" evidence="11">
    <location>
        <begin position="19"/>
        <end position="435"/>
    </location>
</feature>
<dbReference type="OrthoDB" id="15189at2759"/>
<feature type="active site" evidence="8">
    <location>
        <position position="105"/>
    </location>
</feature>
<name>A0A9P6QRY0_9FUNG</name>
<evidence type="ECO:0000256" key="11">
    <source>
        <dbReference type="SAM" id="SignalP"/>
    </source>
</evidence>
<accession>A0A9P6QRY0</accession>
<evidence type="ECO:0000256" key="4">
    <source>
        <dbReference type="ARBA" id="ARBA00022750"/>
    </source>
</evidence>
<evidence type="ECO:0000256" key="2">
    <source>
        <dbReference type="ARBA" id="ARBA00022670"/>
    </source>
</evidence>
<evidence type="ECO:0000256" key="9">
    <source>
        <dbReference type="PIRSR" id="PIRSR601461-2"/>
    </source>
</evidence>
<feature type="signal peptide" evidence="11">
    <location>
        <begin position="1"/>
        <end position="18"/>
    </location>
</feature>
<evidence type="ECO:0000313" key="14">
    <source>
        <dbReference type="Proteomes" id="UP000823405"/>
    </source>
</evidence>
<keyword evidence="7 9" id="KW-1015">Disulfide bond</keyword>
<dbReference type="PROSITE" id="PS51767">
    <property type="entry name" value="PEPTIDASE_A1"/>
    <property type="match status" value="1"/>
</dbReference>
<evidence type="ECO:0000256" key="6">
    <source>
        <dbReference type="ARBA" id="ARBA00023145"/>
    </source>
</evidence>
<feature type="disulfide bond" evidence="9">
    <location>
        <begin position="118"/>
        <end position="123"/>
    </location>
</feature>
<evidence type="ECO:0000256" key="8">
    <source>
        <dbReference type="PIRSR" id="PIRSR601461-1"/>
    </source>
</evidence>
<dbReference type="EMBL" id="JAAAIN010002075">
    <property type="protein sequence ID" value="KAG0297248.1"/>
    <property type="molecule type" value="Genomic_DNA"/>
</dbReference>
<dbReference type="Gene3D" id="2.40.70.10">
    <property type="entry name" value="Acid Proteases"/>
    <property type="match status" value="2"/>
</dbReference>
<dbReference type="Proteomes" id="UP000823405">
    <property type="component" value="Unassembled WGS sequence"/>
</dbReference>
<evidence type="ECO:0000256" key="7">
    <source>
        <dbReference type="ARBA" id="ARBA00023157"/>
    </source>
</evidence>
<keyword evidence="14" id="KW-1185">Reference proteome</keyword>
<dbReference type="SUPFAM" id="SSF50630">
    <property type="entry name" value="Acid proteases"/>
    <property type="match status" value="1"/>
</dbReference>
<dbReference type="GO" id="GO:0006508">
    <property type="term" value="P:proteolysis"/>
    <property type="evidence" value="ECO:0007669"/>
    <property type="project" value="UniProtKB-KW"/>
</dbReference>
<sequence length="435" mass="46585">MKFTLLLSLALATTTTLSRPSNASPLNEGGIGAVPLILNPSYKHNTPAHIQKLNKRYPNIKIKTGSGLLSAGTGKVGLVNVNPDLEYYGAVKVGTPPQTLHLTFDTGSSDIWFPTSTCSTAACKAHTRFNPTKSSTYKKDSRPWAIKYGDGSSASGHLASEIVNVGGEVQVRQTVGLARNVSDEFRELPEDGIFGLGFGTLMSVKGVNTFMDNAIASSSSNNKTKSVLKQPVVSVFLPSLRRNGGRNGHVLFGGIDHSRYTGSLHYVPVTHKGFWQVKLDAFKTPTTLTNTTTNNASNAGNKPRWTEFATPKQDIILDTGTTLIILSTAAAQKIHSTIPGSTLDPKLGYLVPCSLRNSPSSSAIGFKLNGKYFKIPVADLAFEAVDGKKGETCLSGVQGGQTGLWILGDVFIKNNYCVFDHSPENPRIGLAPLKY</sequence>
<organism evidence="13 14">
    <name type="scientific">Linnemannia gamsii</name>
    <dbReference type="NCBI Taxonomy" id="64522"/>
    <lineage>
        <taxon>Eukaryota</taxon>
        <taxon>Fungi</taxon>
        <taxon>Fungi incertae sedis</taxon>
        <taxon>Mucoromycota</taxon>
        <taxon>Mortierellomycotina</taxon>
        <taxon>Mortierellomycetes</taxon>
        <taxon>Mortierellales</taxon>
        <taxon>Mortierellaceae</taxon>
        <taxon>Linnemannia</taxon>
    </lineage>
</organism>
<dbReference type="InterPro" id="IPR034164">
    <property type="entry name" value="Pepsin-like_dom"/>
</dbReference>
<dbReference type="PANTHER" id="PTHR47966:SF51">
    <property type="entry name" value="BETA-SITE APP-CLEAVING ENZYME, ISOFORM A-RELATED"/>
    <property type="match status" value="1"/>
</dbReference>
<evidence type="ECO:0000256" key="5">
    <source>
        <dbReference type="ARBA" id="ARBA00022801"/>
    </source>
</evidence>
<dbReference type="AlphaFoldDB" id="A0A9P6QRY0"/>
<keyword evidence="5 10" id="KW-0378">Hydrolase</keyword>
<evidence type="ECO:0000256" key="3">
    <source>
        <dbReference type="ARBA" id="ARBA00022729"/>
    </source>
</evidence>
<keyword evidence="3 11" id="KW-0732">Signal</keyword>
<feature type="domain" description="Peptidase A1" evidence="12">
    <location>
        <begin position="87"/>
        <end position="431"/>
    </location>
</feature>
<gene>
    <name evidence="13" type="ORF">BGZ97_004325</name>
</gene>
<dbReference type="GO" id="GO:0004190">
    <property type="term" value="F:aspartic-type endopeptidase activity"/>
    <property type="evidence" value="ECO:0007669"/>
    <property type="project" value="UniProtKB-KW"/>
</dbReference>
<keyword evidence="2 10" id="KW-0645">Protease</keyword>
<dbReference type="InterPro" id="IPR001461">
    <property type="entry name" value="Aspartic_peptidase_A1"/>
</dbReference>
<dbReference type="Pfam" id="PF00026">
    <property type="entry name" value="Asp"/>
    <property type="match status" value="1"/>
</dbReference>
<dbReference type="InterPro" id="IPR033121">
    <property type="entry name" value="PEPTIDASE_A1"/>
</dbReference>
<dbReference type="FunFam" id="2.40.70.10:FF:000008">
    <property type="entry name" value="Cathepsin D"/>
    <property type="match status" value="1"/>
</dbReference>
<reference evidence="13" key="1">
    <citation type="journal article" date="2020" name="Fungal Divers.">
        <title>Resolving the Mortierellaceae phylogeny through synthesis of multi-gene phylogenetics and phylogenomics.</title>
        <authorList>
            <person name="Vandepol N."/>
            <person name="Liber J."/>
            <person name="Desiro A."/>
            <person name="Na H."/>
            <person name="Kennedy M."/>
            <person name="Barry K."/>
            <person name="Grigoriev I.V."/>
            <person name="Miller A.N."/>
            <person name="O'Donnell K."/>
            <person name="Stajich J.E."/>
            <person name="Bonito G."/>
        </authorList>
    </citation>
    <scope>NUCLEOTIDE SEQUENCE</scope>
    <source>
        <strain evidence="13">NVP60</strain>
    </source>
</reference>
<dbReference type="CDD" id="cd05471">
    <property type="entry name" value="pepsin_like"/>
    <property type="match status" value="1"/>
</dbReference>